<keyword evidence="1" id="KW-0472">Membrane</keyword>
<organism evidence="2 3">
    <name type="scientific">Sphingobacterium spiritivorum</name>
    <name type="common">Flavobacterium spiritivorum</name>
    <dbReference type="NCBI Taxonomy" id="258"/>
    <lineage>
        <taxon>Bacteria</taxon>
        <taxon>Pseudomonadati</taxon>
        <taxon>Bacteroidota</taxon>
        <taxon>Sphingobacteriia</taxon>
        <taxon>Sphingobacteriales</taxon>
        <taxon>Sphingobacteriaceae</taxon>
        <taxon>Sphingobacterium</taxon>
    </lineage>
</organism>
<feature type="transmembrane region" description="Helical" evidence="1">
    <location>
        <begin position="33"/>
        <end position="48"/>
    </location>
</feature>
<feature type="transmembrane region" description="Helical" evidence="1">
    <location>
        <begin position="102"/>
        <end position="120"/>
    </location>
</feature>
<accession>A0A380BHD2</accession>
<evidence type="ECO:0000313" key="3">
    <source>
        <dbReference type="Proteomes" id="UP000254893"/>
    </source>
</evidence>
<dbReference type="AlphaFoldDB" id="A0A380BHD2"/>
<dbReference type="Proteomes" id="UP000254893">
    <property type="component" value="Unassembled WGS sequence"/>
</dbReference>
<evidence type="ECO:0000313" key="2">
    <source>
        <dbReference type="EMBL" id="SUJ01090.1"/>
    </source>
</evidence>
<evidence type="ECO:0000256" key="1">
    <source>
        <dbReference type="SAM" id="Phobius"/>
    </source>
</evidence>
<sequence>MCRFCNKTAFILLILILIANVIICLLYEVPLRNSSVLLIVAVIILIRVRTKANWFAFVALCLYGMYDLFYVGRTSSDVLTMDFLYPVEILIQEEYNVRRLKWFVGLLPLLFYLQFLIILVSKTGRREYGIIGNK</sequence>
<reference evidence="2 3" key="1">
    <citation type="submission" date="2018-06" db="EMBL/GenBank/DDBJ databases">
        <authorList>
            <consortium name="Pathogen Informatics"/>
            <person name="Doyle S."/>
        </authorList>
    </citation>
    <scope>NUCLEOTIDE SEQUENCE [LARGE SCALE GENOMIC DNA]</scope>
    <source>
        <strain evidence="2 3">NCTC11388</strain>
    </source>
</reference>
<keyword evidence="1" id="KW-0812">Transmembrane</keyword>
<gene>
    <name evidence="2" type="ORF">NCTC11388_00692</name>
</gene>
<proteinExistence type="predicted"/>
<dbReference type="EMBL" id="UGYW01000002">
    <property type="protein sequence ID" value="SUJ01090.1"/>
    <property type="molecule type" value="Genomic_DNA"/>
</dbReference>
<protein>
    <submittedName>
        <fullName evidence="2">Uncharacterized protein</fullName>
    </submittedName>
</protein>
<feature type="transmembrane region" description="Helical" evidence="1">
    <location>
        <begin position="55"/>
        <end position="72"/>
    </location>
</feature>
<keyword evidence="1" id="KW-1133">Transmembrane helix</keyword>
<feature type="transmembrane region" description="Helical" evidence="1">
    <location>
        <begin position="9"/>
        <end position="27"/>
    </location>
</feature>
<name>A0A380BHD2_SPHSI</name>